<keyword evidence="5" id="KW-1185">Reference proteome</keyword>
<protein>
    <submittedName>
        <fullName evidence="4">LuxR family transcriptional regulator</fullName>
    </submittedName>
</protein>
<organism evidence="4 5">
    <name type="scientific">Nocardioides pocheonensis</name>
    <dbReference type="NCBI Taxonomy" id="661485"/>
    <lineage>
        <taxon>Bacteria</taxon>
        <taxon>Bacillati</taxon>
        <taxon>Actinomycetota</taxon>
        <taxon>Actinomycetes</taxon>
        <taxon>Propionibacteriales</taxon>
        <taxon>Nocardioidaceae</taxon>
        <taxon>Nocardioides</taxon>
    </lineage>
</organism>
<dbReference type="SUPFAM" id="SSF46894">
    <property type="entry name" value="C-terminal effector domain of the bipartite response regulators"/>
    <property type="match status" value="1"/>
</dbReference>
<evidence type="ECO:0000259" key="3">
    <source>
        <dbReference type="PROSITE" id="PS50043"/>
    </source>
</evidence>
<proteinExistence type="predicted"/>
<feature type="domain" description="HTH luxR-type" evidence="3">
    <location>
        <begin position="803"/>
        <end position="868"/>
    </location>
</feature>
<evidence type="ECO:0000256" key="1">
    <source>
        <dbReference type="ARBA" id="ARBA00022741"/>
    </source>
</evidence>
<dbReference type="CDD" id="cd06170">
    <property type="entry name" value="LuxR_C_like"/>
    <property type="match status" value="1"/>
</dbReference>
<evidence type="ECO:0000313" key="4">
    <source>
        <dbReference type="EMBL" id="RNM17753.1"/>
    </source>
</evidence>
<dbReference type="Gene3D" id="1.10.10.10">
    <property type="entry name" value="Winged helix-like DNA-binding domain superfamily/Winged helix DNA-binding domain"/>
    <property type="match status" value="1"/>
</dbReference>
<dbReference type="InterPro" id="IPR000792">
    <property type="entry name" value="Tscrpt_reg_LuxR_C"/>
</dbReference>
<dbReference type="SUPFAM" id="SSF48452">
    <property type="entry name" value="TPR-like"/>
    <property type="match status" value="2"/>
</dbReference>
<gene>
    <name evidence="4" type="ORF">EFL26_00325</name>
</gene>
<dbReference type="GO" id="GO:0005737">
    <property type="term" value="C:cytoplasm"/>
    <property type="evidence" value="ECO:0007669"/>
    <property type="project" value="TreeGrafter"/>
</dbReference>
<dbReference type="InterPro" id="IPR016032">
    <property type="entry name" value="Sig_transdc_resp-reg_C-effctor"/>
</dbReference>
<dbReference type="RefSeq" id="WP_123220891.1">
    <property type="nucleotide sequence ID" value="NZ_RJSF01000002.1"/>
</dbReference>
<dbReference type="GO" id="GO:0003677">
    <property type="term" value="F:DNA binding"/>
    <property type="evidence" value="ECO:0007669"/>
    <property type="project" value="InterPro"/>
</dbReference>
<dbReference type="GO" id="GO:0006355">
    <property type="term" value="P:regulation of DNA-templated transcription"/>
    <property type="evidence" value="ECO:0007669"/>
    <property type="project" value="InterPro"/>
</dbReference>
<evidence type="ECO:0000256" key="2">
    <source>
        <dbReference type="ARBA" id="ARBA00022840"/>
    </source>
</evidence>
<dbReference type="InterPro" id="IPR011990">
    <property type="entry name" value="TPR-like_helical_dom_sf"/>
</dbReference>
<dbReference type="SMART" id="SM00421">
    <property type="entry name" value="HTH_LUXR"/>
    <property type="match status" value="1"/>
</dbReference>
<dbReference type="PROSITE" id="PS50043">
    <property type="entry name" value="HTH_LUXR_2"/>
    <property type="match status" value="1"/>
</dbReference>
<dbReference type="Proteomes" id="UP000279994">
    <property type="component" value="Unassembled WGS sequence"/>
</dbReference>
<dbReference type="GO" id="GO:0004016">
    <property type="term" value="F:adenylate cyclase activity"/>
    <property type="evidence" value="ECO:0007669"/>
    <property type="project" value="TreeGrafter"/>
</dbReference>
<dbReference type="PRINTS" id="PR00038">
    <property type="entry name" value="HTHLUXR"/>
</dbReference>
<dbReference type="Pfam" id="PF00196">
    <property type="entry name" value="GerE"/>
    <property type="match status" value="1"/>
</dbReference>
<dbReference type="Pfam" id="PF13191">
    <property type="entry name" value="AAA_16"/>
    <property type="match status" value="1"/>
</dbReference>
<comment type="caution">
    <text evidence="4">The sequence shown here is derived from an EMBL/GenBank/DDBJ whole genome shotgun (WGS) entry which is preliminary data.</text>
</comment>
<dbReference type="InterPro" id="IPR036388">
    <property type="entry name" value="WH-like_DNA-bd_sf"/>
</dbReference>
<dbReference type="Gene3D" id="3.40.50.300">
    <property type="entry name" value="P-loop containing nucleotide triphosphate hydrolases"/>
    <property type="match status" value="1"/>
</dbReference>
<evidence type="ECO:0000313" key="5">
    <source>
        <dbReference type="Proteomes" id="UP000279994"/>
    </source>
</evidence>
<dbReference type="Gene3D" id="1.25.40.10">
    <property type="entry name" value="Tetratricopeptide repeat domain"/>
    <property type="match status" value="1"/>
</dbReference>
<keyword evidence="2" id="KW-0067">ATP-binding</keyword>
<dbReference type="AlphaFoldDB" id="A0A3N0GZ50"/>
<dbReference type="InterPro" id="IPR041664">
    <property type="entry name" value="AAA_16"/>
</dbReference>
<keyword evidence="1" id="KW-0547">Nucleotide-binding</keyword>
<dbReference type="PANTHER" id="PTHR16305">
    <property type="entry name" value="TESTICULAR SOLUBLE ADENYLYL CYCLASE"/>
    <property type="match status" value="1"/>
</dbReference>
<dbReference type="InterPro" id="IPR027417">
    <property type="entry name" value="P-loop_NTPase"/>
</dbReference>
<dbReference type="SUPFAM" id="SSF52540">
    <property type="entry name" value="P-loop containing nucleoside triphosphate hydrolases"/>
    <property type="match status" value="1"/>
</dbReference>
<dbReference type="EMBL" id="RJSF01000002">
    <property type="protein sequence ID" value="RNM17753.1"/>
    <property type="molecule type" value="Genomic_DNA"/>
</dbReference>
<dbReference type="PANTHER" id="PTHR16305:SF35">
    <property type="entry name" value="TRANSCRIPTIONAL ACTIVATOR DOMAIN"/>
    <property type="match status" value="1"/>
</dbReference>
<dbReference type="GO" id="GO:0005524">
    <property type="term" value="F:ATP binding"/>
    <property type="evidence" value="ECO:0007669"/>
    <property type="project" value="UniProtKB-KW"/>
</dbReference>
<dbReference type="OrthoDB" id="5476461at2"/>
<name>A0A3N0GZ50_9ACTN</name>
<sequence length="870" mass="92872">MTAVGPRLVERSAQLAELADHLAAVRRDGAGRMVFVGGEAGAGKTALLDHFVTASRAPATSGRAEPFHAPRALGAVLDIAAQLGGRFEEQVAAGGSSVDLVAALTTQLPTDGPAVLVFEDVHWADEATLDFLRVVGRRLHRLPALVLASYRDDEVGRAHPVRTLLGELATERAVLRLTVPALSLAGVGELAGGAVTDASALHELTAGNPFFVSEVLAAGEQTVPDTVRDAVLARRARMSGPAGELLDATAVFPGRVEPWLLERVAGPAYAEMEACLASGMLVPDGEGVRFRHEIARVSVEESLPPATRARLHAAALAAMVGHAPAVDPARLAHHADGAGDTAAVLTYAPMAGERAAELRAHREAADQFALALDRATAAPEAVSGDLMARLLERHAYECYLTDRIDEAFASRQRLLGLHLQTGDRLGEGDTRRWLSRLAWFRADRETAEREAEAAVRILGGLAPGRELAMAYSNMAQLRMLAHDAPGALSWSDRARCLAEDLGETEIVVHAQNNAGTAELLVGRLDGAELLERSLAAALEGGLEEHAARAFTNLGASFTELHLLDRAAEVLDRGIDYCRDHDLDSWRLYMTGWRSRMHLDRGDYQRAAADCATVLTNPRAALPSRIQPATVLGLVHARRGEPGAWPLLDSARAHARRADELQRLAPVAAARAEVFLLEGRSDEVAAETGDLLAACLELGDSWLAGALLVVRRRAGVEDDVPETGVAAPYLLELTGRFEDAAAAWEELGQPYERAWALIDARPDLARGGVALLRELGAGAAADLASRELRDRGVRGLPRGPRPRTVDHPYGLTPREAEILALLAEGLSNAEIAARAFLSQRTVDHHVSAVLRKLGVDNRRDAAARAADTLGR</sequence>
<reference evidence="4 5" key="1">
    <citation type="submission" date="2018-11" db="EMBL/GenBank/DDBJ databases">
        <authorList>
            <person name="Li F."/>
        </authorList>
    </citation>
    <scope>NUCLEOTIDE SEQUENCE [LARGE SCALE GENOMIC DNA]</scope>
    <source>
        <strain evidence="4 5">Gsoil 818</strain>
    </source>
</reference>
<accession>A0A3N0GZ50</accession>